<evidence type="ECO:0000313" key="6">
    <source>
        <dbReference type="EMBL" id="GGO47489.1"/>
    </source>
</evidence>
<dbReference type="PANTHER" id="PTHR30136">
    <property type="entry name" value="HELIX-TURN-HELIX TRANSCRIPTIONAL REGULATOR, ICLR FAMILY"/>
    <property type="match status" value="1"/>
</dbReference>
<dbReference type="Gene3D" id="3.30.450.40">
    <property type="match status" value="1"/>
</dbReference>
<keyword evidence="3" id="KW-0804">Transcription</keyword>
<comment type="caution">
    <text evidence="6">The sequence shown here is derived from an EMBL/GenBank/DDBJ whole genome shotgun (WGS) entry which is preliminary data.</text>
</comment>
<dbReference type="InterPro" id="IPR036390">
    <property type="entry name" value="WH_DNA-bd_sf"/>
</dbReference>
<dbReference type="Pfam" id="PF01614">
    <property type="entry name" value="IclR_C"/>
    <property type="match status" value="1"/>
</dbReference>
<dbReference type="PANTHER" id="PTHR30136:SF24">
    <property type="entry name" value="HTH-TYPE TRANSCRIPTIONAL REPRESSOR ALLR"/>
    <property type="match status" value="1"/>
</dbReference>
<dbReference type="PROSITE" id="PS51078">
    <property type="entry name" value="ICLR_ED"/>
    <property type="match status" value="1"/>
</dbReference>
<reference evidence="7" key="1">
    <citation type="journal article" date="2019" name="Int. J. Syst. Evol. Microbiol.">
        <title>The Global Catalogue of Microorganisms (GCM) 10K type strain sequencing project: providing services to taxonomists for standard genome sequencing and annotation.</title>
        <authorList>
            <consortium name="The Broad Institute Genomics Platform"/>
            <consortium name="The Broad Institute Genome Sequencing Center for Infectious Disease"/>
            <person name="Wu L."/>
            <person name="Ma J."/>
        </authorList>
    </citation>
    <scope>NUCLEOTIDE SEQUENCE [LARGE SCALE GENOMIC DNA]</scope>
    <source>
        <strain evidence="7">CGMCC 1.7064</strain>
    </source>
</reference>
<evidence type="ECO:0000259" key="4">
    <source>
        <dbReference type="PROSITE" id="PS51077"/>
    </source>
</evidence>
<proteinExistence type="predicted"/>
<dbReference type="SUPFAM" id="SSF46785">
    <property type="entry name" value="Winged helix' DNA-binding domain"/>
    <property type="match status" value="1"/>
</dbReference>
<dbReference type="InterPro" id="IPR050707">
    <property type="entry name" value="HTH_MetabolicPath_Reg"/>
</dbReference>
<dbReference type="Proteomes" id="UP000642509">
    <property type="component" value="Unassembled WGS sequence"/>
</dbReference>
<dbReference type="PROSITE" id="PS51077">
    <property type="entry name" value="HTH_ICLR"/>
    <property type="match status" value="1"/>
</dbReference>
<dbReference type="SMART" id="SM00346">
    <property type="entry name" value="HTH_ICLR"/>
    <property type="match status" value="1"/>
</dbReference>
<keyword evidence="2" id="KW-0238">DNA-binding</keyword>
<dbReference type="Pfam" id="PF09339">
    <property type="entry name" value="HTH_IclR"/>
    <property type="match status" value="1"/>
</dbReference>
<feature type="domain" description="HTH iclR-type" evidence="4">
    <location>
        <begin position="3"/>
        <end position="65"/>
    </location>
</feature>
<evidence type="ECO:0000256" key="3">
    <source>
        <dbReference type="ARBA" id="ARBA00023163"/>
    </source>
</evidence>
<evidence type="ECO:0000313" key="7">
    <source>
        <dbReference type="Proteomes" id="UP000642509"/>
    </source>
</evidence>
<organism evidence="6 7">
    <name type="scientific">Citricoccus zhacaiensis</name>
    <dbReference type="NCBI Taxonomy" id="489142"/>
    <lineage>
        <taxon>Bacteria</taxon>
        <taxon>Bacillati</taxon>
        <taxon>Actinomycetota</taxon>
        <taxon>Actinomycetes</taxon>
        <taxon>Micrococcales</taxon>
        <taxon>Micrococcaceae</taxon>
        <taxon>Citricoccus</taxon>
    </lineage>
</organism>
<dbReference type="InterPro" id="IPR014757">
    <property type="entry name" value="Tscrpt_reg_IclR_C"/>
</dbReference>
<dbReference type="SUPFAM" id="SSF55781">
    <property type="entry name" value="GAF domain-like"/>
    <property type="match status" value="1"/>
</dbReference>
<evidence type="ECO:0000256" key="1">
    <source>
        <dbReference type="ARBA" id="ARBA00023015"/>
    </source>
</evidence>
<sequence length="252" mass="27142">MTTRSVDTALSIVEILAEDGALGLSEMARRLEMSKATALRLLKTLEAKGWVRQEPEPSLAWSLSQQFAWLGRQVSMDTSLREIALDSMNRLQLETTETVHLTAVQLDHLVLIERLDSPHELRAFFALGTQLPFHASASGLAYLSALPDVEVEGLLRGVLERKTERTLTDPEVIGGAVREVRTRGYSLNNGGLVGDISSVGAPLVGADGRPVGALSVSGPTSRLTEERRMAVGPLVVGAAREVSRRLARGPGS</sequence>
<keyword evidence="1" id="KW-0805">Transcription regulation</keyword>
<dbReference type="EMBL" id="BMLQ01000007">
    <property type="protein sequence ID" value="GGO47489.1"/>
    <property type="molecule type" value="Genomic_DNA"/>
</dbReference>
<feature type="domain" description="IclR-ED" evidence="5">
    <location>
        <begin position="66"/>
        <end position="248"/>
    </location>
</feature>
<dbReference type="Gene3D" id="1.10.10.10">
    <property type="entry name" value="Winged helix-like DNA-binding domain superfamily/Winged helix DNA-binding domain"/>
    <property type="match status" value="1"/>
</dbReference>
<gene>
    <name evidence="6" type="ORF">GCM10010977_24840</name>
</gene>
<accession>A0ABQ2M5M4</accession>
<dbReference type="InterPro" id="IPR005471">
    <property type="entry name" value="Tscrpt_reg_IclR_N"/>
</dbReference>
<protein>
    <submittedName>
        <fullName evidence="6">IclR family transcriptional regulator</fullName>
    </submittedName>
</protein>
<evidence type="ECO:0000256" key="2">
    <source>
        <dbReference type="ARBA" id="ARBA00023125"/>
    </source>
</evidence>
<dbReference type="InterPro" id="IPR029016">
    <property type="entry name" value="GAF-like_dom_sf"/>
</dbReference>
<name>A0ABQ2M5M4_9MICC</name>
<keyword evidence="7" id="KW-1185">Reference proteome</keyword>
<dbReference type="InterPro" id="IPR036388">
    <property type="entry name" value="WH-like_DNA-bd_sf"/>
</dbReference>
<dbReference type="RefSeq" id="WP_188806478.1">
    <property type="nucleotide sequence ID" value="NZ_BAAAOU010000002.1"/>
</dbReference>
<evidence type="ECO:0000259" key="5">
    <source>
        <dbReference type="PROSITE" id="PS51078"/>
    </source>
</evidence>